<feature type="chain" id="PRO_5039020752" evidence="8">
    <location>
        <begin position="29"/>
        <end position="852"/>
    </location>
</feature>
<comment type="subcellular location">
    <subcellularLocation>
        <location evidence="1">Cell membrane</location>
        <topology evidence="1">Multi-pass membrane protein</topology>
    </subcellularLocation>
</comment>
<evidence type="ECO:0000259" key="9">
    <source>
        <dbReference type="Pfam" id="PF02687"/>
    </source>
</evidence>
<dbReference type="OrthoDB" id="3499910at2"/>
<evidence type="ECO:0000256" key="1">
    <source>
        <dbReference type="ARBA" id="ARBA00004651"/>
    </source>
</evidence>
<keyword evidence="4 7" id="KW-1133">Transmembrane helix</keyword>
<keyword evidence="6 7" id="KW-0472">Membrane</keyword>
<keyword evidence="8" id="KW-0732">Signal</keyword>
<comment type="caution">
    <text evidence="10">The sequence shown here is derived from an EMBL/GenBank/DDBJ whole genome shotgun (WGS) entry which is preliminary data.</text>
</comment>
<dbReference type="NCBIfam" id="TIGR02593">
    <property type="entry name" value="CRISPR_cas5"/>
    <property type="match status" value="1"/>
</dbReference>
<dbReference type="RefSeq" id="WP_148351725.1">
    <property type="nucleotide sequence ID" value="NZ_JBHSBF010000047.1"/>
</dbReference>
<sequence length="852" mass="88285">MTRLVRAQWVPLAALAALTFAAALLAVAVPARTAAGYDRAAVAAIGAGADVRVQGRAAGEAAFNAVPSDAALGAKSLTWQQMLPKSLKDVTGEPEPSVTSDAFVIDGEFARPRLLYLGWDPRASERVRLVSGIPPINPPGADSGDVKVVLAKRYADQMGYKVGDRLPLGDLNARVSGLFEPLNPADEFWLPRARMLHPVIENMPSTGIEADAGTALIDQNAYSRLTTDPARKLLFSWRFPVRKDAVHAGDAEGMADDLDAYRSAVAGRSDMFPCEIRTGLDVTLKEFAARLHTAQSVLGLAFGGLVAVAAGVLLLAAGLLGVRLRPLLGLMRARGASLRQLTGPSCGLVALAVVPSAALGYAAGRLLDAGPPQTGSIFAIGLLVAAVLLVSATIVARERSGGLGSVTDRRDDLGAARPSRWRRAVDLLLVVLAVVGVVLLRERGPDAGTDPLVAAVPVLLGAALGVLVLRVYPYLLRAAGPVLRRRSGAVAFIGLARAARQNLVGALPVAVLLLAAAVAGFTATVDNALKTGQVRASWAEVGADARVEAGPLDDAGLRRIRAVPGVTGVVRVRMISRAGITDDPAPMTVVGLDLDAYRRLAPKVPDIPGTSGVLASPLAADTIGTGTVTISRAGMDPIQVRVAAEVDRFPGQDTGSAFVIVPYSMVAKSTGFPSQVFVGGRDLDAKALRAAASGHAVTVREDVLRDMTRLPLVSVVHDTFRDGALIGGAFGLLVVVFVLVVGARTRARTIAHLRALGLSRRQSRALALVEIAPVLLCATAGGWVLGLLLPEITGPVVDLRPYTGGYAVTAHVPGVPALLGLIGALLLAAAAALAVDRIFDASPGTVLRTGDS</sequence>
<keyword evidence="11" id="KW-1185">Reference proteome</keyword>
<dbReference type="InterPro" id="IPR003838">
    <property type="entry name" value="ABC3_permease_C"/>
</dbReference>
<gene>
    <name evidence="10" type="primary">cas5</name>
    <name evidence="10" type="ORF">FXF65_21175</name>
</gene>
<feature type="transmembrane region" description="Helical" evidence="7">
    <location>
        <begin position="341"/>
        <end position="363"/>
    </location>
</feature>
<feature type="transmembrane region" description="Helical" evidence="7">
    <location>
        <begin position="810"/>
        <end position="835"/>
    </location>
</feature>
<keyword evidence="5" id="KW-0051">Antiviral defense</keyword>
<feature type="transmembrane region" description="Helical" evidence="7">
    <location>
        <begin position="503"/>
        <end position="525"/>
    </location>
</feature>
<evidence type="ECO:0000256" key="6">
    <source>
        <dbReference type="ARBA" id="ARBA00023136"/>
    </source>
</evidence>
<feature type="signal peptide" evidence="8">
    <location>
        <begin position="1"/>
        <end position="28"/>
    </location>
</feature>
<proteinExistence type="predicted"/>
<dbReference type="Proteomes" id="UP000322634">
    <property type="component" value="Unassembled WGS sequence"/>
</dbReference>
<evidence type="ECO:0000256" key="2">
    <source>
        <dbReference type="ARBA" id="ARBA00022475"/>
    </source>
</evidence>
<dbReference type="Pfam" id="PF02687">
    <property type="entry name" value="FtsX"/>
    <property type="match status" value="1"/>
</dbReference>
<evidence type="ECO:0000256" key="5">
    <source>
        <dbReference type="ARBA" id="ARBA00023118"/>
    </source>
</evidence>
<evidence type="ECO:0000313" key="10">
    <source>
        <dbReference type="EMBL" id="TYC13027.1"/>
    </source>
</evidence>
<dbReference type="EMBL" id="VSFF01000008">
    <property type="protein sequence ID" value="TYC13027.1"/>
    <property type="molecule type" value="Genomic_DNA"/>
</dbReference>
<feature type="transmembrane region" description="Helical" evidence="7">
    <location>
        <begin position="765"/>
        <end position="790"/>
    </location>
</feature>
<accession>A0A5D0U4N0</accession>
<keyword evidence="2" id="KW-1003">Cell membrane</keyword>
<dbReference type="AlphaFoldDB" id="A0A5D0U4N0"/>
<name>A0A5D0U4N0_9ACTN</name>
<dbReference type="InterPro" id="IPR013422">
    <property type="entry name" value="CRISPR-assoc_prot_Cas5_N"/>
</dbReference>
<feature type="domain" description="ABC3 transporter permease C-terminal" evidence="9">
    <location>
        <begin position="729"/>
        <end position="834"/>
    </location>
</feature>
<dbReference type="GO" id="GO:0005886">
    <property type="term" value="C:plasma membrane"/>
    <property type="evidence" value="ECO:0007669"/>
    <property type="project" value="UniProtKB-SubCell"/>
</dbReference>
<reference evidence="10 11" key="1">
    <citation type="submission" date="2019-08" db="EMBL/GenBank/DDBJ databases">
        <title>Actinomadura sp. nov. CYP1-5 isolated from mountain soil.</title>
        <authorList>
            <person name="Songsumanus A."/>
            <person name="Kuncharoen N."/>
            <person name="Kudo T."/>
            <person name="Yuki M."/>
            <person name="Igarashi Y."/>
            <person name="Tanasupawat S."/>
        </authorList>
    </citation>
    <scope>NUCLEOTIDE SEQUENCE [LARGE SCALE GENOMIC DNA]</scope>
    <source>
        <strain evidence="10 11">GKU157</strain>
    </source>
</reference>
<feature type="transmembrane region" description="Helical" evidence="7">
    <location>
        <begin position="424"/>
        <end position="440"/>
    </location>
</feature>
<evidence type="ECO:0000256" key="8">
    <source>
        <dbReference type="SAM" id="SignalP"/>
    </source>
</evidence>
<feature type="transmembrane region" description="Helical" evidence="7">
    <location>
        <begin position="375"/>
        <end position="396"/>
    </location>
</feature>
<keyword evidence="3 7" id="KW-0812">Transmembrane</keyword>
<protein>
    <submittedName>
        <fullName evidence="10">CRISPR-associated protein Cas5</fullName>
    </submittedName>
</protein>
<evidence type="ECO:0000256" key="3">
    <source>
        <dbReference type="ARBA" id="ARBA00022692"/>
    </source>
</evidence>
<evidence type="ECO:0000256" key="4">
    <source>
        <dbReference type="ARBA" id="ARBA00022989"/>
    </source>
</evidence>
<feature type="transmembrane region" description="Helical" evidence="7">
    <location>
        <begin position="724"/>
        <end position="744"/>
    </location>
</feature>
<evidence type="ECO:0000256" key="7">
    <source>
        <dbReference type="SAM" id="Phobius"/>
    </source>
</evidence>
<feature type="transmembrane region" description="Helical" evidence="7">
    <location>
        <begin position="452"/>
        <end position="476"/>
    </location>
</feature>
<dbReference type="GO" id="GO:0051607">
    <property type="term" value="P:defense response to virus"/>
    <property type="evidence" value="ECO:0007669"/>
    <property type="project" value="UniProtKB-KW"/>
</dbReference>
<organism evidence="10 11">
    <name type="scientific">Actinomadura syzygii</name>
    <dbReference type="NCBI Taxonomy" id="1427538"/>
    <lineage>
        <taxon>Bacteria</taxon>
        <taxon>Bacillati</taxon>
        <taxon>Actinomycetota</taxon>
        <taxon>Actinomycetes</taxon>
        <taxon>Streptosporangiales</taxon>
        <taxon>Thermomonosporaceae</taxon>
        <taxon>Actinomadura</taxon>
    </lineage>
</organism>
<evidence type="ECO:0000313" key="11">
    <source>
        <dbReference type="Proteomes" id="UP000322634"/>
    </source>
</evidence>
<feature type="transmembrane region" description="Helical" evidence="7">
    <location>
        <begin position="297"/>
        <end position="320"/>
    </location>
</feature>